<accession>A0A9D1YUI2</accession>
<dbReference type="AlphaFoldDB" id="A0A9D1YUI2"/>
<gene>
    <name evidence="2" type="ORF">H9830_06080</name>
</gene>
<keyword evidence="1" id="KW-1133">Transmembrane helix</keyword>
<sequence>MILIIVWASYTLFTMISGARGVLVNDTIMYVLFTIAAIIGMGIAIGAAGGPIAAVERMTTFAEKPDGMAWFTIAVCAAAIIVLIAFWAIPHSGFAM</sequence>
<organism evidence="2 3">
    <name type="scientific">Candidatus Agrococcus pullicola</name>
    <dbReference type="NCBI Taxonomy" id="2838429"/>
    <lineage>
        <taxon>Bacteria</taxon>
        <taxon>Bacillati</taxon>
        <taxon>Actinomycetota</taxon>
        <taxon>Actinomycetes</taxon>
        <taxon>Micrococcales</taxon>
        <taxon>Microbacteriaceae</taxon>
        <taxon>Agrococcus</taxon>
    </lineage>
</organism>
<dbReference type="EMBL" id="DXDC01000175">
    <property type="protein sequence ID" value="HIY65830.1"/>
    <property type="molecule type" value="Genomic_DNA"/>
</dbReference>
<keyword evidence="1" id="KW-0472">Membrane</keyword>
<evidence type="ECO:0000256" key="1">
    <source>
        <dbReference type="SAM" id="Phobius"/>
    </source>
</evidence>
<feature type="transmembrane region" description="Helical" evidence="1">
    <location>
        <begin position="28"/>
        <end position="55"/>
    </location>
</feature>
<feature type="transmembrane region" description="Helical" evidence="1">
    <location>
        <begin position="67"/>
        <end position="89"/>
    </location>
</feature>
<reference evidence="2" key="2">
    <citation type="submission" date="2021-04" db="EMBL/GenBank/DDBJ databases">
        <authorList>
            <person name="Gilroy R."/>
        </authorList>
    </citation>
    <scope>NUCLEOTIDE SEQUENCE</scope>
    <source>
        <strain evidence="2">ChiGjej1B1-98</strain>
    </source>
</reference>
<keyword evidence="1" id="KW-0812">Transmembrane</keyword>
<proteinExistence type="predicted"/>
<evidence type="ECO:0000313" key="3">
    <source>
        <dbReference type="Proteomes" id="UP000824005"/>
    </source>
</evidence>
<reference evidence="2" key="1">
    <citation type="journal article" date="2021" name="PeerJ">
        <title>Extensive microbial diversity within the chicken gut microbiome revealed by metagenomics and culture.</title>
        <authorList>
            <person name="Gilroy R."/>
            <person name="Ravi A."/>
            <person name="Getino M."/>
            <person name="Pursley I."/>
            <person name="Horton D.L."/>
            <person name="Alikhan N.F."/>
            <person name="Baker D."/>
            <person name="Gharbi K."/>
            <person name="Hall N."/>
            <person name="Watson M."/>
            <person name="Adriaenssens E.M."/>
            <person name="Foster-Nyarko E."/>
            <person name="Jarju S."/>
            <person name="Secka A."/>
            <person name="Antonio M."/>
            <person name="Oren A."/>
            <person name="Chaudhuri R.R."/>
            <person name="La Ragione R."/>
            <person name="Hildebrand F."/>
            <person name="Pallen M.J."/>
        </authorList>
    </citation>
    <scope>NUCLEOTIDE SEQUENCE</scope>
    <source>
        <strain evidence="2">ChiGjej1B1-98</strain>
    </source>
</reference>
<evidence type="ECO:0000313" key="2">
    <source>
        <dbReference type="EMBL" id="HIY65830.1"/>
    </source>
</evidence>
<name>A0A9D1YUI2_9MICO</name>
<comment type="caution">
    <text evidence="2">The sequence shown here is derived from an EMBL/GenBank/DDBJ whole genome shotgun (WGS) entry which is preliminary data.</text>
</comment>
<protein>
    <submittedName>
        <fullName evidence="2">Uncharacterized protein</fullName>
    </submittedName>
</protein>
<dbReference type="Proteomes" id="UP000824005">
    <property type="component" value="Unassembled WGS sequence"/>
</dbReference>